<feature type="transmembrane region" description="Helical" evidence="6">
    <location>
        <begin position="134"/>
        <end position="152"/>
    </location>
</feature>
<reference evidence="8 9" key="1">
    <citation type="submission" date="2017-12" db="EMBL/GenBank/DDBJ databases">
        <title>Taxonomic description and draft genome of Pradoshia cofamensis Gen. nov., sp. nov., a thermotolerant bacillale isolated from anterior gut of earthworm Eisenia fetida.</title>
        <authorList>
            <person name="Saha T."/>
            <person name="Chakraborty R."/>
        </authorList>
    </citation>
    <scope>NUCLEOTIDE SEQUENCE [LARGE SCALE GENOMIC DNA]</scope>
    <source>
        <strain evidence="8 9">EAG3</strain>
    </source>
</reference>
<proteinExistence type="predicted"/>
<keyword evidence="3 6" id="KW-0812">Transmembrane</keyword>
<comment type="caution">
    <text evidence="8">The sequence shown here is derived from an EMBL/GenBank/DDBJ whole genome shotgun (WGS) entry which is preliminary data.</text>
</comment>
<evidence type="ECO:0000256" key="4">
    <source>
        <dbReference type="ARBA" id="ARBA00022989"/>
    </source>
</evidence>
<keyword evidence="4 6" id="KW-1133">Transmembrane helix</keyword>
<dbReference type="Proteomes" id="UP000239663">
    <property type="component" value="Unassembled WGS sequence"/>
</dbReference>
<feature type="transmembrane region" description="Helical" evidence="6">
    <location>
        <begin position="6"/>
        <end position="23"/>
    </location>
</feature>
<dbReference type="GO" id="GO:0005886">
    <property type="term" value="C:plasma membrane"/>
    <property type="evidence" value="ECO:0007669"/>
    <property type="project" value="UniProtKB-SubCell"/>
</dbReference>
<dbReference type="Pfam" id="PF00482">
    <property type="entry name" value="T2SSF"/>
    <property type="match status" value="1"/>
</dbReference>
<feature type="transmembrane region" description="Helical" evidence="6">
    <location>
        <begin position="275"/>
        <end position="301"/>
    </location>
</feature>
<name>A0A2S7MWG2_9BACI</name>
<evidence type="ECO:0000259" key="7">
    <source>
        <dbReference type="Pfam" id="PF00482"/>
    </source>
</evidence>
<feature type="transmembrane region" description="Helical" evidence="6">
    <location>
        <begin position="108"/>
        <end position="128"/>
    </location>
</feature>
<evidence type="ECO:0000256" key="1">
    <source>
        <dbReference type="ARBA" id="ARBA00004651"/>
    </source>
</evidence>
<feature type="domain" description="Type II secretion system protein GspF" evidence="7">
    <location>
        <begin position="166"/>
        <end position="291"/>
    </location>
</feature>
<dbReference type="PANTHER" id="PTHR35007:SF2">
    <property type="entry name" value="PILUS ASSEMBLE PROTEIN"/>
    <property type="match status" value="1"/>
</dbReference>
<dbReference type="OrthoDB" id="2574794at2"/>
<accession>A0A2S7MWG2</accession>
<dbReference type="EMBL" id="PKOZ01000014">
    <property type="protein sequence ID" value="PQD94113.1"/>
    <property type="molecule type" value="Genomic_DNA"/>
</dbReference>
<dbReference type="PANTHER" id="PTHR35007">
    <property type="entry name" value="INTEGRAL MEMBRANE PROTEIN-RELATED"/>
    <property type="match status" value="1"/>
</dbReference>
<keyword evidence="5 6" id="KW-0472">Membrane</keyword>
<comment type="subcellular location">
    <subcellularLocation>
        <location evidence="1">Cell membrane</location>
        <topology evidence="1">Multi-pass membrane protein</topology>
    </subcellularLocation>
</comment>
<evidence type="ECO:0000256" key="6">
    <source>
        <dbReference type="SAM" id="Phobius"/>
    </source>
</evidence>
<keyword evidence="2" id="KW-1003">Cell membrane</keyword>
<dbReference type="InterPro" id="IPR018076">
    <property type="entry name" value="T2SS_GspF_dom"/>
</dbReference>
<evidence type="ECO:0000313" key="8">
    <source>
        <dbReference type="EMBL" id="PQD94113.1"/>
    </source>
</evidence>
<gene>
    <name evidence="8" type="ORF">CYL18_16190</name>
</gene>
<dbReference type="AlphaFoldDB" id="A0A2S7MWG2"/>
<evidence type="ECO:0000256" key="2">
    <source>
        <dbReference type="ARBA" id="ARBA00022475"/>
    </source>
</evidence>
<dbReference type="RefSeq" id="WP_104850551.1">
    <property type="nucleotide sequence ID" value="NZ_PKOZ01000014.1"/>
</dbReference>
<evidence type="ECO:0000256" key="3">
    <source>
        <dbReference type="ARBA" id="ARBA00022692"/>
    </source>
</evidence>
<sequence>MDALIILCVLLFWLFFSLTIRHYNRYLDEKRGLISHIAETVQDGYLGTSRKRKKNSKLTEKIFTYSDDFADLGKRINFFSENKEIEDLLRRAGRPYNFTLDRFQGLKIWLAVTLFFASLIFLILGFPLAQFGPILLPVFGFLAPVFWLKQAAKKRQEELRQDLPDFLDTVSTSLQAGVSLDQTLREVIRYFDGPLHEEFSRFNHEIELGVPRELAYRGLLERNDNKEFQGLIKSLIQGLKLGVPIATTFKVQAEDMRQFREEKIKELAAKASPKVTLVTTFVVAPVSLLIIAGLMILNMIYGDNSLGSLFQ</sequence>
<evidence type="ECO:0000313" key="9">
    <source>
        <dbReference type="Proteomes" id="UP000239663"/>
    </source>
</evidence>
<evidence type="ECO:0000256" key="5">
    <source>
        <dbReference type="ARBA" id="ARBA00023136"/>
    </source>
</evidence>
<organism evidence="8 9">
    <name type="scientific">Pradoshia eiseniae</name>
    <dbReference type="NCBI Taxonomy" id="2064768"/>
    <lineage>
        <taxon>Bacteria</taxon>
        <taxon>Bacillati</taxon>
        <taxon>Bacillota</taxon>
        <taxon>Bacilli</taxon>
        <taxon>Bacillales</taxon>
        <taxon>Bacillaceae</taxon>
        <taxon>Pradoshia</taxon>
    </lineage>
</organism>
<protein>
    <submittedName>
        <fullName evidence="8">Pilus assembly protein TadB</fullName>
    </submittedName>
</protein>
<keyword evidence="9" id="KW-1185">Reference proteome</keyword>